<evidence type="ECO:0000256" key="7">
    <source>
        <dbReference type="ARBA" id="ARBA00023136"/>
    </source>
</evidence>
<dbReference type="GeneID" id="101263037"/>
<evidence type="ECO:0000313" key="9">
    <source>
        <dbReference type="EnsemblPlants" id="Solyc06g069260.1.1.1"/>
    </source>
</evidence>
<sequence>MAARPPNYFFNHTQTRPPLTPIRTSFLQNLLKPHLPNSTQLMGFLTLVISGGILLLLTGVTITTVILGLIFLTPLILITSPIWIPIFVAAFGFLSLCGFGAVVTWVYKYFISRRSRSMEENYDHSTDTADVKDYGREFGGYLQYKEKDTAPGA</sequence>
<feature type="transmembrane region" description="Helical" evidence="8">
    <location>
        <begin position="82"/>
        <end position="107"/>
    </location>
</feature>
<dbReference type="PANTHER" id="PTHR33203">
    <property type="entry name" value="OLEOSIN"/>
    <property type="match status" value="1"/>
</dbReference>
<evidence type="ECO:0000256" key="8">
    <source>
        <dbReference type="SAM" id="Phobius"/>
    </source>
</evidence>
<dbReference type="GO" id="GO:0012511">
    <property type="term" value="C:monolayer-surrounded lipid storage body"/>
    <property type="evidence" value="ECO:0007669"/>
    <property type="project" value="InterPro"/>
</dbReference>
<keyword evidence="6 8" id="KW-1133">Transmembrane helix</keyword>
<dbReference type="EnsemblPlants" id="Solyc06g069260.1.1">
    <property type="protein sequence ID" value="Solyc06g069260.1.1.1"/>
    <property type="gene ID" value="Solyc06g069260.1"/>
</dbReference>
<evidence type="ECO:0000256" key="2">
    <source>
        <dbReference type="ARBA" id="ARBA00004502"/>
    </source>
</evidence>
<dbReference type="SMR" id="A0A3Q7GXE5"/>
<evidence type="ECO:0000313" key="10">
    <source>
        <dbReference type="Proteomes" id="UP000004994"/>
    </source>
</evidence>
<dbReference type="STRING" id="4081.A0A3Q7GXE5"/>
<protein>
    <recommendedName>
        <fullName evidence="11">Oleosin</fullName>
    </recommendedName>
</protein>
<reference evidence="9" key="1">
    <citation type="journal article" date="2012" name="Nature">
        <title>The tomato genome sequence provides insights into fleshy fruit evolution.</title>
        <authorList>
            <consortium name="Tomato Genome Consortium"/>
        </authorList>
    </citation>
    <scope>NUCLEOTIDE SEQUENCE [LARGE SCALE GENOMIC DNA]</scope>
    <source>
        <strain evidence="9">cv. Heinz 1706</strain>
    </source>
</reference>
<keyword evidence="7 8" id="KW-0472">Membrane</keyword>
<organism evidence="9">
    <name type="scientific">Solanum lycopersicum</name>
    <name type="common">Tomato</name>
    <name type="synonym">Lycopersicon esculentum</name>
    <dbReference type="NCBI Taxonomy" id="4081"/>
    <lineage>
        <taxon>Eukaryota</taxon>
        <taxon>Viridiplantae</taxon>
        <taxon>Streptophyta</taxon>
        <taxon>Embryophyta</taxon>
        <taxon>Tracheophyta</taxon>
        <taxon>Spermatophyta</taxon>
        <taxon>Magnoliopsida</taxon>
        <taxon>eudicotyledons</taxon>
        <taxon>Gunneridae</taxon>
        <taxon>Pentapetalae</taxon>
        <taxon>asterids</taxon>
        <taxon>lamiids</taxon>
        <taxon>Solanales</taxon>
        <taxon>Solanaceae</taxon>
        <taxon>Solanoideae</taxon>
        <taxon>Solaneae</taxon>
        <taxon>Solanum</taxon>
        <taxon>Solanum subgen. Lycopersicon</taxon>
    </lineage>
</organism>
<reference evidence="9" key="2">
    <citation type="submission" date="2019-01" db="UniProtKB">
        <authorList>
            <consortium name="EnsemblPlants"/>
        </authorList>
    </citation>
    <scope>IDENTIFICATION</scope>
    <source>
        <strain evidence="9">cv. Heinz 1706</strain>
    </source>
</reference>
<dbReference type="PANTHER" id="PTHR33203:SF4">
    <property type="entry name" value="F27J15.22"/>
    <property type="match status" value="1"/>
</dbReference>
<evidence type="ECO:0000256" key="6">
    <source>
        <dbReference type="ARBA" id="ARBA00022989"/>
    </source>
</evidence>
<keyword evidence="4" id="KW-0551">Lipid droplet</keyword>
<proteinExistence type="inferred from homology"/>
<evidence type="ECO:0008006" key="11">
    <source>
        <dbReference type="Google" id="ProtNLM"/>
    </source>
</evidence>
<dbReference type="InParanoid" id="A0A3Q7GXE5"/>
<keyword evidence="5 8" id="KW-0812">Transmembrane</keyword>
<dbReference type="RefSeq" id="XP_004242188.1">
    <property type="nucleotide sequence ID" value="XM_004242140.5"/>
</dbReference>
<gene>
    <name evidence="9" type="primary">LOC101263037</name>
</gene>
<dbReference type="KEGG" id="sly:101263037"/>
<dbReference type="GO" id="GO:0016020">
    <property type="term" value="C:membrane"/>
    <property type="evidence" value="ECO:0007669"/>
    <property type="project" value="UniProtKB-SubCell"/>
</dbReference>
<evidence type="ECO:0000256" key="3">
    <source>
        <dbReference type="ARBA" id="ARBA00010858"/>
    </source>
</evidence>
<feature type="transmembrane region" description="Helical" evidence="8">
    <location>
        <begin position="41"/>
        <end position="70"/>
    </location>
</feature>
<dbReference type="PaxDb" id="4081-Solyc06g069260.1.1"/>
<evidence type="ECO:0000256" key="1">
    <source>
        <dbReference type="ARBA" id="ARBA00004141"/>
    </source>
</evidence>
<comment type="subcellular location">
    <subcellularLocation>
        <location evidence="2">Lipid droplet</location>
    </subcellularLocation>
    <subcellularLocation>
        <location evidence="1">Membrane</location>
        <topology evidence="1">Multi-pass membrane protein</topology>
    </subcellularLocation>
</comment>
<keyword evidence="10" id="KW-1185">Reference proteome</keyword>
<evidence type="ECO:0000256" key="4">
    <source>
        <dbReference type="ARBA" id="ARBA00022677"/>
    </source>
</evidence>
<accession>A0A3Q7GXE5</accession>
<evidence type="ECO:0000256" key="5">
    <source>
        <dbReference type="ARBA" id="ARBA00022692"/>
    </source>
</evidence>
<dbReference type="GO" id="GO:0009791">
    <property type="term" value="P:post-embryonic development"/>
    <property type="evidence" value="ECO:0007669"/>
    <property type="project" value="UniProtKB-ARBA"/>
</dbReference>
<dbReference type="GO" id="GO:0048608">
    <property type="term" value="P:reproductive structure development"/>
    <property type="evidence" value="ECO:0007669"/>
    <property type="project" value="UniProtKB-ARBA"/>
</dbReference>
<dbReference type="OrthoDB" id="1304562at2759"/>
<dbReference type="Pfam" id="PF01277">
    <property type="entry name" value="Oleosin"/>
    <property type="match status" value="1"/>
</dbReference>
<dbReference type="GO" id="GO:0019915">
    <property type="term" value="P:lipid storage"/>
    <property type="evidence" value="ECO:0000318"/>
    <property type="project" value="GO_Central"/>
</dbReference>
<name>A0A3Q7GXE5_SOLLC</name>
<comment type="similarity">
    <text evidence="3">Belongs to the oleosin family.</text>
</comment>
<dbReference type="Proteomes" id="UP000004994">
    <property type="component" value="Chromosome 6"/>
</dbReference>
<dbReference type="Gramene" id="Solyc06g069260.1.1">
    <property type="protein sequence ID" value="Solyc06g069260.1.1.1"/>
    <property type="gene ID" value="Solyc06g069260.1"/>
</dbReference>
<dbReference type="AlphaFoldDB" id="A0A3Q7GXE5"/>
<dbReference type="InterPro" id="IPR000136">
    <property type="entry name" value="Oleosin"/>
</dbReference>